<accession>A0A1I7T2J0</accession>
<protein>
    <submittedName>
        <fullName evidence="3">Uncharacterized protein</fullName>
    </submittedName>
</protein>
<evidence type="ECO:0000313" key="2">
    <source>
        <dbReference type="Proteomes" id="UP000095282"/>
    </source>
</evidence>
<reference evidence="3" key="1">
    <citation type="submission" date="2016-11" db="UniProtKB">
        <authorList>
            <consortium name="WormBaseParasite"/>
        </authorList>
    </citation>
    <scope>IDENTIFICATION</scope>
</reference>
<proteinExistence type="predicted"/>
<dbReference type="STRING" id="1561998.A0A1I7T2J0"/>
<dbReference type="Proteomes" id="UP000095282">
    <property type="component" value="Unplaced"/>
</dbReference>
<feature type="region of interest" description="Disordered" evidence="1">
    <location>
        <begin position="196"/>
        <end position="261"/>
    </location>
</feature>
<evidence type="ECO:0000256" key="1">
    <source>
        <dbReference type="SAM" id="MobiDB-lite"/>
    </source>
</evidence>
<evidence type="ECO:0000313" key="3">
    <source>
        <dbReference type="WBParaSite" id="Csp11.Scaffold478.g1802.t1"/>
    </source>
</evidence>
<sequence>MWRQLPPFSFQSRVEIVNVNDRYPEEFVDAISINSPQQLPRGHLIPDLRRGNRYKIVDFSLDTSTELLVDSPNFDQNVEIVNTDQDNAHQHIESENSEKMGNFDYYEQFNERRKFDLPDAPIIFDQQNQENLSPRGVGPLAVLTDKEQEELARALIGVQQPLNDADWFNYSSQDFPNMIQSASSTLCSNFEDSITVGTGGAPGPPKNTSSDKVLKHTRPSRPKRQAQKERAQQRRSGVSNNPTTSVPPGPSFTEEDFPPLG</sequence>
<organism evidence="2 3">
    <name type="scientific">Caenorhabditis tropicalis</name>
    <dbReference type="NCBI Taxonomy" id="1561998"/>
    <lineage>
        <taxon>Eukaryota</taxon>
        <taxon>Metazoa</taxon>
        <taxon>Ecdysozoa</taxon>
        <taxon>Nematoda</taxon>
        <taxon>Chromadorea</taxon>
        <taxon>Rhabditida</taxon>
        <taxon>Rhabditina</taxon>
        <taxon>Rhabditomorpha</taxon>
        <taxon>Rhabditoidea</taxon>
        <taxon>Rhabditidae</taxon>
        <taxon>Peloderinae</taxon>
        <taxon>Caenorhabditis</taxon>
    </lineage>
</organism>
<keyword evidence="2" id="KW-1185">Reference proteome</keyword>
<dbReference type="WBParaSite" id="Csp11.Scaffold478.g1802.t1">
    <property type="protein sequence ID" value="Csp11.Scaffold478.g1802.t1"/>
    <property type="gene ID" value="Csp11.Scaffold478.g1802"/>
</dbReference>
<name>A0A1I7T2J0_9PELO</name>
<feature type="compositionally biased region" description="Basic residues" evidence="1">
    <location>
        <begin position="215"/>
        <end position="225"/>
    </location>
</feature>
<dbReference type="eggNOG" id="KOG1947">
    <property type="taxonomic scope" value="Eukaryota"/>
</dbReference>
<dbReference type="AlphaFoldDB" id="A0A1I7T2J0"/>